<dbReference type="Proteomes" id="UP000051315">
    <property type="component" value="Unassembled WGS sequence"/>
</dbReference>
<accession>A0A0R1VS48</accession>
<feature type="transmembrane region" description="Helical" evidence="7">
    <location>
        <begin position="399"/>
        <end position="421"/>
    </location>
</feature>
<feature type="transmembrane region" description="Helical" evidence="7">
    <location>
        <begin position="335"/>
        <end position="359"/>
    </location>
</feature>
<name>A0A0R1VS48_9LACO</name>
<feature type="transmembrane region" description="Helical" evidence="7">
    <location>
        <begin position="371"/>
        <end position="393"/>
    </location>
</feature>
<organism evidence="9 10">
    <name type="scientific">Lapidilactobacillus concavus DSM 17758</name>
    <dbReference type="NCBI Taxonomy" id="1423735"/>
    <lineage>
        <taxon>Bacteria</taxon>
        <taxon>Bacillati</taxon>
        <taxon>Bacillota</taxon>
        <taxon>Bacilli</taxon>
        <taxon>Lactobacillales</taxon>
        <taxon>Lactobacillaceae</taxon>
        <taxon>Lapidilactobacillus</taxon>
    </lineage>
</organism>
<dbReference type="InterPro" id="IPR020846">
    <property type="entry name" value="MFS_dom"/>
</dbReference>
<keyword evidence="2" id="KW-0813">Transport</keyword>
<sequence length="443" mass="48319">MNRAKLSKQMIKMLIIKFAGTFGSGMLSFAIGLYILHRTGSALGMGVSMITGPIVSLVLTPFVGYVVDTMNHRKIMMIAQSATSLGLIAFGLVFHAWPQQYYVELIALIVLLQVTDNFLSTTLTASLIQLFEGDELQQVNSLNQSITSLASFLAPIIGALVYTVVAIDTFAYIEVIFEVAALVGIMLLKYDQVAATDTTTDAEAVAVETEHEAGAVQAAESVWQNFREGFNYLRHQKLMLLISFSSAGINFFFAALNVGEPFLLVTTLKLTNAQYGITDSAFAVGMFLGGILLSLINLKQHPIKVSYFFIGILSALLFVLGIPELTGWANGVNTIYYALMNGLFGVVLVFVNTPIASMMQQIIPQNMQGRMFSLSGTLSMMMMPLGTLIYGSVFDHTRAFPVFVVSGVLLLILTIGIVLTISRKHLLELPENQIHPTKKEVVA</sequence>
<keyword evidence="3" id="KW-1003">Cell membrane</keyword>
<dbReference type="CDD" id="cd06173">
    <property type="entry name" value="MFS_MefA_like"/>
    <property type="match status" value="1"/>
</dbReference>
<evidence type="ECO:0000256" key="4">
    <source>
        <dbReference type="ARBA" id="ARBA00022692"/>
    </source>
</evidence>
<dbReference type="PATRIC" id="fig|1423735.3.peg.485"/>
<dbReference type="AlphaFoldDB" id="A0A0R1VS48"/>
<dbReference type="GO" id="GO:0022857">
    <property type="term" value="F:transmembrane transporter activity"/>
    <property type="evidence" value="ECO:0007669"/>
    <property type="project" value="InterPro"/>
</dbReference>
<feature type="transmembrane region" description="Helical" evidence="7">
    <location>
        <begin position="42"/>
        <end position="63"/>
    </location>
</feature>
<keyword evidence="10" id="KW-1185">Reference proteome</keyword>
<comment type="subcellular location">
    <subcellularLocation>
        <location evidence="1">Cell membrane</location>
        <topology evidence="1">Multi-pass membrane protein</topology>
    </subcellularLocation>
</comment>
<dbReference type="PANTHER" id="PTHR43266:SF2">
    <property type="entry name" value="MAJOR FACILITATOR SUPERFAMILY (MFS) PROFILE DOMAIN-CONTAINING PROTEIN"/>
    <property type="match status" value="1"/>
</dbReference>
<evidence type="ECO:0000256" key="3">
    <source>
        <dbReference type="ARBA" id="ARBA00022475"/>
    </source>
</evidence>
<keyword evidence="4 7" id="KW-0812">Transmembrane</keyword>
<evidence type="ECO:0000259" key="8">
    <source>
        <dbReference type="PROSITE" id="PS50850"/>
    </source>
</evidence>
<comment type="caution">
    <text evidence="9">The sequence shown here is derived from an EMBL/GenBank/DDBJ whole genome shotgun (WGS) entry which is preliminary data.</text>
</comment>
<dbReference type="PANTHER" id="PTHR43266">
    <property type="entry name" value="MACROLIDE-EFFLUX PROTEIN"/>
    <property type="match status" value="1"/>
</dbReference>
<evidence type="ECO:0000256" key="6">
    <source>
        <dbReference type="ARBA" id="ARBA00023136"/>
    </source>
</evidence>
<feature type="transmembrane region" description="Helical" evidence="7">
    <location>
        <begin position="170"/>
        <end position="188"/>
    </location>
</feature>
<feature type="transmembrane region" description="Helical" evidence="7">
    <location>
        <begin position="14"/>
        <end position="36"/>
    </location>
</feature>
<dbReference type="Pfam" id="PF07690">
    <property type="entry name" value="MFS_1"/>
    <property type="match status" value="1"/>
</dbReference>
<dbReference type="OrthoDB" id="9775268at2"/>
<dbReference type="STRING" id="1423735.FC15_GL000470"/>
<dbReference type="InterPro" id="IPR011701">
    <property type="entry name" value="MFS"/>
</dbReference>
<proteinExistence type="predicted"/>
<evidence type="ECO:0000313" key="10">
    <source>
        <dbReference type="Proteomes" id="UP000051315"/>
    </source>
</evidence>
<dbReference type="SUPFAM" id="SSF103473">
    <property type="entry name" value="MFS general substrate transporter"/>
    <property type="match status" value="1"/>
</dbReference>
<evidence type="ECO:0000256" key="2">
    <source>
        <dbReference type="ARBA" id="ARBA00022448"/>
    </source>
</evidence>
<dbReference type="Gene3D" id="1.20.1250.20">
    <property type="entry name" value="MFS general substrate transporter like domains"/>
    <property type="match status" value="1"/>
</dbReference>
<feature type="domain" description="Major facilitator superfamily (MFS) profile" evidence="8">
    <location>
        <begin position="1"/>
        <end position="192"/>
    </location>
</feature>
<feature type="transmembrane region" description="Helical" evidence="7">
    <location>
        <begin position="238"/>
        <end position="256"/>
    </location>
</feature>
<dbReference type="InterPro" id="IPR036259">
    <property type="entry name" value="MFS_trans_sf"/>
</dbReference>
<feature type="transmembrane region" description="Helical" evidence="7">
    <location>
        <begin position="146"/>
        <end position="164"/>
    </location>
</feature>
<evidence type="ECO:0000256" key="1">
    <source>
        <dbReference type="ARBA" id="ARBA00004651"/>
    </source>
</evidence>
<evidence type="ECO:0000256" key="5">
    <source>
        <dbReference type="ARBA" id="ARBA00022989"/>
    </source>
</evidence>
<evidence type="ECO:0000313" key="9">
    <source>
        <dbReference type="EMBL" id="KRM08593.1"/>
    </source>
</evidence>
<gene>
    <name evidence="9" type="ORF">FC15_GL000470</name>
</gene>
<dbReference type="EMBL" id="AZFX01000082">
    <property type="protein sequence ID" value="KRM08593.1"/>
    <property type="molecule type" value="Genomic_DNA"/>
</dbReference>
<dbReference type="GO" id="GO:0005886">
    <property type="term" value="C:plasma membrane"/>
    <property type="evidence" value="ECO:0007669"/>
    <property type="project" value="UniProtKB-SubCell"/>
</dbReference>
<reference evidence="9 10" key="1">
    <citation type="journal article" date="2015" name="Genome Announc.">
        <title>Expanding the biotechnology potential of lactobacilli through comparative genomics of 213 strains and associated genera.</title>
        <authorList>
            <person name="Sun Z."/>
            <person name="Harris H.M."/>
            <person name="McCann A."/>
            <person name="Guo C."/>
            <person name="Argimon S."/>
            <person name="Zhang W."/>
            <person name="Yang X."/>
            <person name="Jeffery I.B."/>
            <person name="Cooney J.C."/>
            <person name="Kagawa T.F."/>
            <person name="Liu W."/>
            <person name="Song Y."/>
            <person name="Salvetti E."/>
            <person name="Wrobel A."/>
            <person name="Rasinkangas P."/>
            <person name="Parkhill J."/>
            <person name="Rea M.C."/>
            <person name="O'Sullivan O."/>
            <person name="Ritari J."/>
            <person name="Douillard F.P."/>
            <person name="Paul Ross R."/>
            <person name="Yang R."/>
            <person name="Briner A.E."/>
            <person name="Felis G.E."/>
            <person name="de Vos W.M."/>
            <person name="Barrangou R."/>
            <person name="Klaenhammer T.R."/>
            <person name="Caufield P.W."/>
            <person name="Cui Y."/>
            <person name="Zhang H."/>
            <person name="O'Toole P.W."/>
        </authorList>
    </citation>
    <scope>NUCLEOTIDE SEQUENCE [LARGE SCALE GENOMIC DNA]</scope>
    <source>
        <strain evidence="9 10">DSM 17758</strain>
    </source>
</reference>
<keyword evidence="6 7" id="KW-0472">Membrane</keyword>
<evidence type="ECO:0000256" key="7">
    <source>
        <dbReference type="SAM" id="Phobius"/>
    </source>
</evidence>
<protein>
    <submittedName>
        <fullName evidence="9">Permease, major facilitator superfamily</fullName>
    </submittedName>
</protein>
<keyword evidence="5 7" id="KW-1133">Transmembrane helix</keyword>
<dbReference type="RefSeq" id="WP_057825365.1">
    <property type="nucleotide sequence ID" value="NZ_AZFX01000082.1"/>
</dbReference>
<dbReference type="PROSITE" id="PS50850">
    <property type="entry name" value="MFS"/>
    <property type="match status" value="1"/>
</dbReference>
<feature type="transmembrane region" description="Helical" evidence="7">
    <location>
        <begin position="276"/>
        <end position="298"/>
    </location>
</feature>
<feature type="transmembrane region" description="Helical" evidence="7">
    <location>
        <begin position="305"/>
        <end position="323"/>
    </location>
</feature>